<feature type="domain" description="KIB1-4 beta-propeller" evidence="2">
    <location>
        <begin position="35"/>
        <end position="253"/>
    </location>
</feature>
<sequence length="322" mass="36346">MSTRRSKKCSRKPPSPQPYPWLMLTHGKSSRVSSFYSIQEKRHYVTKIPDVSNKSLRTSCQGWVVVTDFKTNEILLVHLSSLERIKLPHLVDSSNYIHGSCILTTPPNASNSMVGLFANDRPSAMIWHLGQEKWIEQEYGPDRLESLIVCEGKIYGQAVDLPWFDVYEFVGENLVTRRLVTLPRGLDHGVPCSCDYLVRSGGDIFVVQSNPMGEATKRIRYIHVYKFNKTNSKWIRVESIGDRSFFINTKSPSSSIPSHTPFLAPPQTPISKGTVSITLRVNKIGACTPTTWNQITFTPRILPKCSQQSITSSFRHDSLVSS</sequence>
<dbReference type="EMBL" id="OX459124">
    <property type="protein sequence ID" value="CAI9113898.1"/>
    <property type="molecule type" value="Genomic_DNA"/>
</dbReference>
<evidence type="ECO:0000313" key="3">
    <source>
        <dbReference type="EMBL" id="CAI9113898.1"/>
    </source>
</evidence>
<dbReference type="Pfam" id="PF03478">
    <property type="entry name" value="Beta-prop_KIB1-4"/>
    <property type="match status" value="1"/>
</dbReference>
<dbReference type="PANTHER" id="PTHR40891">
    <property type="entry name" value="DUF295 DOMAIN-CONTAINING PROTEIN"/>
    <property type="match status" value="1"/>
</dbReference>
<feature type="compositionally biased region" description="Basic residues" evidence="1">
    <location>
        <begin position="1"/>
        <end position="11"/>
    </location>
</feature>
<name>A0AAV1E4P2_OLDCO</name>
<organism evidence="3 4">
    <name type="scientific">Oldenlandia corymbosa var. corymbosa</name>
    <dbReference type="NCBI Taxonomy" id="529605"/>
    <lineage>
        <taxon>Eukaryota</taxon>
        <taxon>Viridiplantae</taxon>
        <taxon>Streptophyta</taxon>
        <taxon>Embryophyta</taxon>
        <taxon>Tracheophyta</taxon>
        <taxon>Spermatophyta</taxon>
        <taxon>Magnoliopsida</taxon>
        <taxon>eudicotyledons</taxon>
        <taxon>Gunneridae</taxon>
        <taxon>Pentapetalae</taxon>
        <taxon>asterids</taxon>
        <taxon>lamiids</taxon>
        <taxon>Gentianales</taxon>
        <taxon>Rubiaceae</taxon>
        <taxon>Rubioideae</taxon>
        <taxon>Spermacoceae</taxon>
        <taxon>Hedyotis-Oldenlandia complex</taxon>
        <taxon>Oldenlandia</taxon>
    </lineage>
</organism>
<accession>A0AAV1E4P2</accession>
<evidence type="ECO:0000313" key="4">
    <source>
        <dbReference type="Proteomes" id="UP001161247"/>
    </source>
</evidence>
<evidence type="ECO:0000256" key="1">
    <source>
        <dbReference type="SAM" id="MobiDB-lite"/>
    </source>
</evidence>
<protein>
    <submittedName>
        <fullName evidence="3">OLC1v1014598C1</fullName>
    </submittedName>
</protein>
<dbReference type="Proteomes" id="UP001161247">
    <property type="component" value="Chromosome 7"/>
</dbReference>
<dbReference type="InterPro" id="IPR005174">
    <property type="entry name" value="KIB1-4_b-propeller"/>
</dbReference>
<reference evidence="3" key="1">
    <citation type="submission" date="2023-03" db="EMBL/GenBank/DDBJ databases">
        <authorList>
            <person name="Julca I."/>
        </authorList>
    </citation>
    <scope>NUCLEOTIDE SEQUENCE</scope>
</reference>
<proteinExistence type="predicted"/>
<dbReference type="PANTHER" id="PTHR40891:SF1">
    <property type="entry name" value="DUF295 DOMAIN-CONTAINING PROTEIN"/>
    <property type="match status" value="1"/>
</dbReference>
<feature type="region of interest" description="Disordered" evidence="1">
    <location>
        <begin position="1"/>
        <end position="20"/>
    </location>
</feature>
<keyword evidence="4" id="KW-1185">Reference proteome</keyword>
<dbReference type="AlphaFoldDB" id="A0AAV1E4P2"/>
<evidence type="ECO:0000259" key="2">
    <source>
        <dbReference type="Pfam" id="PF03478"/>
    </source>
</evidence>
<gene>
    <name evidence="3" type="ORF">OLC1_LOCUS20806</name>
</gene>